<proteinExistence type="predicted"/>
<dbReference type="Proteomes" id="UP000007524">
    <property type="component" value="Segment"/>
</dbReference>
<dbReference type="EMBL" id="JQ513383">
    <property type="protein sequence ID" value="AFA44596.1"/>
    <property type="molecule type" value="Genomic_DNA"/>
</dbReference>
<sequence>MRMIIIYSTGRIFPPSGVSFCLCSNYTVLRYYIKSLYKSLQITRGDFSLQ</sequence>
<reference evidence="1 2" key="1">
    <citation type="journal article" date="2012" name="J. Virol.">
        <title>Genome of Klebsiella sp.-Infecting Bacteriophage vB_KleM_RaK2.</title>
        <authorList>
            <person name="Simoliunas E."/>
            <person name="Kaliniene L."/>
            <person name="Truncaite L."/>
            <person name="Klausa V."/>
            <person name="Zajanckauskaite A."/>
            <person name="Meskys R."/>
        </authorList>
    </citation>
    <scope>NUCLEOTIDE SEQUENCE [LARGE SCALE GENOMIC DNA]</scope>
</reference>
<evidence type="ECO:0000313" key="2">
    <source>
        <dbReference type="Proteomes" id="UP000007524"/>
    </source>
</evidence>
<evidence type="ECO:0000313" key="1">
    <source>
        <dbReference type="EMBL" id="AFA44596.1"/>
    </source>
</evidence>
<dbReference type="KEGG" id="vg:14012911"/>
<organism evidence="1 2">
    <name type="scientific">Klebsiella phage vB_KleM_RaK2</name>
    <dbReference type="NCBI Taxonomy" id="1147094"/>
    <lineage>
        <taxon>Viruses</taxon>
        <taxon>Duplodnaviria</taxon>
        <taxon>Heunggongvirae</taxon>
        <taxon>Uroviricota</taxon>
        <taxon>Caudoviricetes</taxon>
        <taxon>Alcyoneusvirus</taxon>
        <taxon>Alcyoneusvirus RaK2</taxon>
    </lineage>
</organism>
<accession>H6X4D0</accession>
<name>H6X4D0_9CAUD</name>
<gene>
    <name evidence="1" type="ORF">RaK2_00323</name>
</gene>
<keyword evidence="2" id="KW-1185">Reference proteome</keyword>
<dbReference type="GeneID" id="14012911"/>
<dbReference type="RefSeq" id="YP_007007478.1">
    <property type="nucleotide sequence ID" value="NC_019526.1"/>
</dbReference>
<protein>
    <submittedName>
        <fullName evidence="1">Uncharacterized protein</fullName>
    </submittedName>
</protein>